<protein>
    <submittedName>
        <fullName evidence="1">Uncharacterized protein</fullName>
    </submittedName>
</protein>
<sequence>MYYENRDATAPNGRRWSAHGGSLTDFLCWSKAGRDFYETADQWQLPSSSTGLLGSKARTRPKKNGFWSLGYAARGEAEYNPARDVYNTVVNNYNLPLDLGDSVPELEVELPAWPEHSTEGGIHESSGTAARFYGSCAISGSRDACFASSGRSGAVSSVPRGGSAVTNFFSDGDYSAYSENKSGTQKAVSLTVNLEDSSSTISYARTEKTVSGAYASSKGHSAAFAYDGDSFNGKVTHKSGLTLAATKDSKSLTPAVSVGCSFGGVVLAKPLRLRLH</sequence>
<evidence type="ECO:0000313" key="2">
    <source>
        <dbReference type="Proteomes" id="UP001642484"/>
    </source>
</evidence>
<comment type="caution">
    <text evidence="1">The sequence shown here is derived from an EMBL/GenBank/DDBJ whole genome shotgun (WGS) entry which is preliminary data.</text>
</comment>
<organism evidence="1 2">
    <name type="scientific">Durusdinium trenchii</name>
    <dbReference type="NCBI Taxonomy" id="1381693"/>
    <lineage>
        <taxon>Eukaryota</taxon>
        <taxon>Sar</taxon>
        <taxon>Alveolata</taxon>
        <taxon>Dinophyceae</taxon>
        <taxon>Suessiales</taxon>
        <taxon>Symbiodiniaceae</taxon>
        <taxon>Durusdinium</taxon>
    </lineage>
</organism>
<name>A0ABP0S438_9DINO</name>
<dbReference type="Proteomes" id="UP001642484">
    <property type="component" value="Unassembled WGS sequence"/>
</dbReference>
<reference evidence="1 2" key="1">
    <citation type="submission" date="2024-02" db="EMBL/GenBank/DDBJ databases">
        <authorList>
            <person name="Chen Y."/>
            <person name="Shah S."/>
            <person name="Dougan E. K."/>
            <person name="Thang M."/>
            <person name="Chan C."/>
        </authorList>
    </citation>
    <scope>NUCLEOTIDE SEQUENCE [LARGE SCALE GENOMIC DNA]</scope>
</reference>
<gene>
    <name evidence="1" type="ORF">CCMP2556_LOCUS50008</name>
</gene>
<dbReference type="EMBL" id="CAXAMN010026929">
    <property type="protein sequence ID" value="CAK9107081.1"/>
    <property type="molecule type" value="Genomic_DNA"/>
</dbReference>
<proteinExistence type="predicted"/>
<accession>A0ABP0S438</accession>
<keyword evidence="2" id="KW-1185">Reference proteome</keyword>
<evidence type="ECO:0000313" key="1">
    <source>
        <dbReference type="EMBL" id="CAK9107081.1"/>
    </source>
</evidence>